<dbReference type="AlphaFoldDB" id="A0A926NRE9"/>
<organism evidence="4 5">
    <name type="scientific">Metabacillus arenae</name>
    <dbReference type="NCBI Taxonomy" id="2771434"/>
    <lineage>
        <taxon>Bacteria</taxon>
        <taxon>Bacillati</taxon>
        <taxon>Bacillota</taxon>
        <taxon>Bacilli</taxon>
        <taxon>Bacillales</taxon>
        <taxon>Bacillaceae</taxon>
        <taxon>Metabacillus</taxon>
    </lineage>
</organism>
<comment type="caution">
    <text evidence="4">The sequence shown here is derived from an EMBL/GenBank/DDBJ whole genome shotgun (WGS) entry which is preliminary data.</text>
</comment>
<keyword evidence="5" id="KW-1185">Reference proteome</keyword>
<dbReference type="GO" id="GO:0000166">
    <property type="term" value="F:nucleotide binding"/>
    <property type="evidence" value="ECO:0007669"/>
    <property type="project" value="InterPro"/>
</dbReference>
<protein>
    <submittedName>
        <fullName evidence="4">Gfo/Idh/MocA family oxidoreductase</fullName>
    </submittedName>
</protein>
<proteinExistence type="predicted"/>
<dbReference type="InterPro" id="IPR036291">
    <property type="entry name" value="NAD(P)-bd_dom_sf"/>
</dbReference>
<accession>A0A926NRE9</accession>
<dbReference type="PANTHER" id="PTHR43818:SF11">
    <property type="entry name" value="BCDNA.GH03377"/>
    <property type="match status" value="1"/>
</dbReference>
<gene>
    <name evidence="4" type="ORF">IC621_20235</name>
</gene>
<feature type="domain" description="Gfo/Idh/MocA-like oxidoreductase N-terminal" evidence="2">
    <location>
        <begin position="7"/>
        <end position="131"/>
    </location>
</feature>
<evidence type="ECO:0000256" key="1">
    <source>
        <dbReference type="ARBA" id="ARBA00023002"/>
    </source>
</evidence>
<evidence type="ECO:0000259" key="3">
    <source>
        <dbReference type="Pfam" id="PF22725"/>
    </source>
</evidence>
<dbReference type="InterPro" id="IPR050463">
    <property type="entry name" value="Gfo/Idh/MocA_oxidrdct_glycsds"/>
</dbReference>
<dbReference type="Pfam" id="PF22725">
    <property type="entry name" value="GFO_IDH_MocA_C3"/>
    <property type="match status" value="1"/>
</dbReference>
<dbReference type="EMBL" id="JACXAI010000033">
    <property type="protein sequence ID" value="MBD1382536.1"/>
    <property type="molecule type" value="Genomic_DNA"/>
</dbReference>
<dbReference type="Proteomes" id="UP000626844">
    <property type="component" value="Unassembled WGS sequence"/>
</dbReference>
<dbReference type="Gene3D" id="3.30.360.10">
    <property type="entry name" value="Dihydrodipicolinate Reductase, domain 2"/>
    <property type="match status" value="1"/>
</dbReference>
<dbReference type="InterPro" id="IPR055170">
    <property type="entry name" value="GFO_IDH_MocA-like_dom"/>
</dbReference>
<evidence type="ECO:0000313" key="5">
    <source>
        <dbReference type="Proteomes" id="UP000626844"/>
    </source>
</evidence>
<evidence type="ECO:0000313" key="4">
    <source>
        <dbReference type="EMBL" id="MBD1382536.1"/>
    </source>
</evidence>
<keyword evidence="1" id="KW-0560">Oxidoreductase</keyword>
<name>A0A926NRE9_9BACI</name>
<sequence length="402" mass="44971">MVEKKKINVGLIGYKFMGKAHSHAYRDLPFYFENSAVPVLKTVAGRNPEGVKKASEHYGFQGYTTNWKNLLEDEEIDLIDIVTPNNTHVEMTIAAARAGKHILCEKPLAMTTAEAYRILETVKENNVVHMICHNYRYTPAVQMAKKLIEEGKLGKIYHIRAHYLQDWIMDPKIPLVWRLKKEVTGYGAHGDIGAHIIDLARFLIGEFSEVTGMMQTFIKERPISTDSDGLSGSTASDKTGQVDVDDATAFLAKFSNGAFGVFEATRFAGGNRNGNRFEINGEKGSIRWDMENMNNLEVYFDNDPKGLQGFRTINCTEEVHPFAGAYWPPGHIIGYEHTFINLLKTLIDGISEGIIPTPNFEDGLLNQAVLEAVEKSAEKGTWISIKEVLEQAKAESCKHLSN</sequence>
<dbReference type="SUPFAM" id="SSF51735">
    <property type="entry name" value="NAD(P)-binding Rossmann-fold domains"/>
    <property type="match status" value="1"/>
</dbReference>
<dbReference type="Gene3D" id="3.40.50.720">
    <property type="entry name" value="NAD(P)-binding Rossmann-like Domain"/>
    <property type="match status" value="1"/>
</dbReference>
<feature type="domain" description="GFO/IDH/MocA-like oxidoreductase" evidence="3">
    <location>
        <begin position="141"/>
        <end position="287"/>
    </location>
</feature>
<evidence type="ECO:0000259" key="2">
    <source>
        <dbReference type="Pfam" id="PF01408"/>
    </source>
</evidence>
<dbReference type="GO" id="GO:0016491">
    <property type="term" value="F:oxidoreductase activity"/>
    <property type="evidence" value="ECO:0007669"/>
    <property type="project" value="UniProtKB-KW"/>
</dbReference>
<dbReference type="PANTHER" id="PTHR43818">
    <property type="entry name" value="BCDNA.GH03377"/>
    <property type="match status" value="1"/>
</dbReference>
<dbReference type="SUPFAM" id="SSF55347">
    <property type="entry name" value="Glyceraldehyde-3-phosphate dehydrogenase-like, C-terminal domain"/>
    <property type="match status" value="1"/>
</dbReference>
<dbReference type="Pfam" id="PF01408">
    <property type="entry name" value="GFO_IDH_MocA"/>
    <property type="match status" value="1"/>
</dbReference>
<dbReference type="InterPro" id="IPR000683">
    <property type="entry name" value="Gfo/Idh/MocA-like_OxRdtase_N"/>
</dbReference>
<reference evidence="4" key="1">
    <citation type="submission" date="2020-09" db="EMBL/GenBank/DDBJ databases">
        <title>A novel bacterium of genus Bacillus, isolated from South China Sea.</title>
        <authorList>
            <person name="Huang H."/>
            <person name="Mo K."/>
            <person name="Hu Y."/>
        </authorList>
    </citation>
    <scope>NUCLEOTIDE SEQUENCE</scope>
    <source>
        <strain evidence="4">IB182487</strain>
    </source>
</reference>